<evidence type="ECO:0000313" key="1">
    <source>
        <dbReference type="EMBL" id="RAL14712.1"/>
    </source>
</evidence>
<dbReference type="AlphaFoldDB" id="A0A395I3D7"/>
<accession>A0A395I3D7</accession>
<protein>
    <submittedName>
        <fullName evidence="1">Uncharacterized protein</fullName>
    </submittedName>
</protein>
<evidence type="ECO:0000313" key="2">
    <source>
        <dbReference type="Proteomes" id="UP000248961"/>
    </source>
</evidence>
<dbReference type="OrthoDB" id="4526849at2759"/>
<name>A0A395I3D7_ASPHC</name>
<keyword evidence="2" id="KW-1185">Reference proteome</keyword>
<gene>
    <name evidence="1" type="ORF">BO97DRAFT_412519</name>
</gene>
<dbReference type="VEuPathDB" id="FungiDB:BO97DRAFT_412519"/>
<proteinExistence type="predicted"/>
<organism evidence="1 2">
    <name type="scientific">Aspergillus homomorphus (strain CBS 101889)</name>
    <dbReference type="NCBI Taxonomy" id="1450537"/>
    <lineage>
        <taxon>Eukaryota</taxon>
        <taxon>Fungi</taxon>
        <taxon>Dikarya</taxon>
        <taxon>Ascomycota</taxon>
        <taxon>Pezizomycotina</taxon>
        <taxon>Eurotiomycetes</taxon>
        <taxon>Eurotiomycetidae</taxon>
        <taxon>Eurotiales</taxon>
        <taxon>Aspergillaceae</taxon>
        <taxon>Aspergillus</taxon>
        <taxon>Aspergillus subgen. Circumdati</taxon>
    </lineage>
</organism>
<dbReference type="Proteomes" id="UP000248961">
    <property type="component" value="Unassembled WGS sequence"/>
</dbReference>
<dbReference type="GeneID" id="37200531"/>
<reference evidence="1 2" key="1">
    <citation type="submission" date="2018-02" db="EMBL/GenBank/DDBJ databases">
        <title>The genomes of Aspergillus section Nigri reveals drivers in fungal speciation.</title>
        <authorList>
            <consortium name="DOE Joint Genome Institute"/>
            <person name="Vesth T.C."/>
            <person name="Nybo J."/>
            <person name="Theobald S."/>
            <person name="Brandl J."/>
            <person name="Frisvad J.C."/>
            <person name="Nielsen K.F."/>
            <person name="Lyhne E.K."/>
            <person name="Kogle M.E."/>
            <person name="Kuo A."/>
            <person name="Riley R."/>
            <person name="Clum A."/>
            <person name="Nolan M."/>
            <person name="Lipzen A."/>
            <person name="Salamov A."/>
            <person name="Henrissat B."/>
            <person name="Wiebenga A."/>
            <person name="De vries R.P."/>
            <person name="Grigoriev I.V."/>
            <person name="Mortensen U.H."/>
            <person name="Andersen M.R."/>
            <person name="Baker S.E."/>
        </authorList>
    </citation>
    <scope>NUCLEOTIDE SEQUENCE [LARGE SCALE GENOMIC DNA]</scope>
    <source>
        <strain evidence="1 2">CBS 101889</strain>
    </source>
</reference>
<sequence>MIAIQAADIEDLRRFDPRKFEGNPYQALFHDLESSTSSDGVSNEDGKENLARFALKSFVQIQTTVTRMRNSGAARFKFKFRGATHAAVNDWQNCVHFPRSDGWFDTKLRLSVVSLECKTRLAEGSRRNSGECFNPQQFAQEVADLIGAVLAQLRYPLPVKHADHETFVISQHTTILYISSAYLTADYIRYLRTGVLPGGDHNFSLWVPRSITFSLNVVHERGEGLGFLWALVQYLRSGSAKVNTIHV</sequence>
<dbReference type="EMBL" id="KZ824274">
    <property type="protein sequence ID" value="RAL14712.1"/>
    <property type="molecule type" value="Genomic_DNA"/>
</dbReference>
<dbReference type="RefSeq" id="XP_025553866.1">
    <property type="nucleotide sequence ID" value="XM_025696242.1"/>
</dbReference>